<comment type="caution">
    <text evidence="1">The sequence shown here is derived from an EMBL/GenBank/DDBJ whole genome shotgun (WGS) entry which is preliminary data.</text>
</comment>
<evidence type="ECO:0000313" key="1">
    <source>
        <dbReference type="EMBL" id="RSU13690.1"/>
    </source>
</evidence>
<dbReference type="AlphaFoldDB" id="A0A430B023"/>
<accession>A0A430B023</accession>
<dbReference type="EMBL" id="NGKB01000008">
    <property type="protein sequence ID" value="RSU13690.1"/>
    <property type="molecule type" value="Genomic_DNA"/>
</dbReference>
<reference evidence="1 2" key="1">
    <citation type="submission" date="2017-05" db="EMBL/GenBank/DDBJ databases">
        <title>Vagococcus spp. assemblies.</title>
        <authorList>
            <person name="Gulvik C.A."/>
        </authorList>
    </citation>
    <scope>NUCLEOTIDE SEQUENCE [LARGE SCALE GENOMIC DNA]</scope>
    <source>
        <strain evidence="1 2">SS1714</strain>
    </source>
</reference>
<organism evidence="1 2">
    <name type="scientific">Vagococcus carniphilus</name>
    <dbReference type="NCBI Taxonomy" id="218144"/>
    <lineage>
        <taxon>Bacteria</taxon>
        <taxon>Bacillati</taxon>
        <taxon>Bacillota</taxon>
        <taxon>Bacilli</taxon>
        <taxon>Lactobacillales</taxon>
        <taxon>Enterococcaceae</taxon>
        <taxon>Vagococcus</taxon>
    </lineage>
</organism>
<dbReference type="Proteomes" id="UP000288028">
    <property type="component" value="Unassembled WGS sequence"/>
</dbReference>
<proteinExistence type="predicted"/>
<keyword evidence="2" id="KW-1185">Reference proteome</keyword>
<name>A0A430B023_9ENTE</name>
<sequence>MIKVRKKSVPKKKIRPILKVTVRLRKNRKYFIFVDSIFEAKKIPIAPIIGVKNMNIGGSLGL</sequence>
<evidence type="ECO:0000313" key="2">
    <source>
        <dbReference type="Proteomes" id="UP000288028"/>
    </source>
</evidence>
<gene>
    <name evidence="1" type="ORF">CBF28_09405</name>
</gene>
<protein>
    <submittedName>
        <fullName evidence="1">Uncharacterized protein</fullName>
    </submittedName>
</protein>